<accession>A0AAV7NUP0</accession>
<organism evidence="1 2">
    <name type="scientific">Pleurodeles waltl</name>
    <name type="common">Iberian ribbed newt</name>
    <dbReference type="NCBI Taxonomy" id="8319"/>
    <lineage>
        <taxon>Eukaryota</taxon>
        <taxon>Metazoa</taxon>
        <taxon>Chordata</taxon>
        <taxon>Craniata</taxon>
        <taxon>Vertebrata</taxon>
        <taxon>Euteleostomi</taxon>
        <taxon>Amphibia</taxon>
        <taxon>Batrachia</taxon>
        <taxon>Caudata</taxon>
        <taxon>Salamandroidea</taxon>
        <taxon>Salamandridae</taxon>
        <taxon>Pleurodelinae</taxon>
        <taxon>Pleurodeles</taxon>
    </lineage>
</organism>
<reference evidence="1" key="1">
    <citation type="journal article" date="2022" name="bioRxiv">
        <title>Sequencing and chromosome-scale assembly of the giantPleurodeles waltlgenome.</title>
        <authorList>
            <person name="Brown T."/>
            <person name="Elewa A."/>
            <person name="Iarovenko S."/>
            <person name="Subramanian E."/>
            <person name="Araus A.J."/>
            <person name="Petzold A."/>
            <person name="Susuki M."/>
            <person name="Suzuki K.-i.T."/>
            <person name="Hayashi T."/>
            <person name="Toyoda A."/>
            <person name="Oliveira C."/>
            <person name="Osipova E."/>
            <person name="Leigh N.D."/>
            <person name="Simon A."/>
            <person name="Yun M.H."/>
        </authorList>
    </citation>
    <scope>NUCLEOTIDE SEQUENCE</scope>
    <source>
        <strain evidence="1">20211129_DDA</strain>
        <tissue evidence="1">Liver</tissue>
    </source>
</reference>
<dbReference type="AlphaFoldDB" id="A0AAV7NUP0"/>
<gene>
    <name evidence="1" type="ORF">NDU88_007811</name>
</gene>
<evidence type="ECO:0000313" key="2">
    <source>
        <dbReference type="Proteomes" id="UP001066276"/>
    </source>
</evidence>
<sequence>MVPSQEITPALEIPVAGSCPEPTRRTNSCVKCRVLVQPFFRGLGGTERKRVKESGTREAADLKQLCTGGLSLYRRLLDLPVVDQTPCRHR</sequence>
<dbReference type="Proteomes" id="UP001066276">
    <property type="component" value="Chromosome 8"/>
</dbReference>
<name>A0AAV7NUP0_PLEWA</name>
<dbReference type="EMBL" id="JANPWB010000012">
    <property type="protein sequence ID" value="KAJ1119626.1"/>
    <property type="molecule type" value="Genomic_DNA"/>
</dbReference>
<keyword evidence="2" id="KW-1185">Reference proteome</keyword>
<comment type="caution">
    <text evidence="1">The sequence shown here is derived from an EMBL/GenBank/DDBJ whole genome shotgun (WGS) entry which is preliminary data.</text>
</comment>
<evidence type="ECO:0000313" key="1">
    <source>
        <dbReference type="EMBL" id="KAJ1119626.1"/>
    </source>
</evidence>
<protein>
    <submittedName>
        <fullName evidence="1">Uncharacterized protein</fullName>
    </submittedName>
</protein>
<proteinExistence type="predicted"/>